<dbReference type="KEGG" id="mmn:midi_00622"/>
<name>F7XW72_MIDMI</name>
<protein>
    <submittedName>
        <fullName evidence="1">Uncharacterized protein</fullName>
    </submittedName>
</protein>
<dbReference type="STRING" id="696127.midi_00622"/>
<organism evidence="1 2">
    <name type="scientific">Midichloria mitochondrii (strain IricVA)</name>
    <dbReference type="NCBI Taxonomy" id="696127"/>
    <lineage>
        <taxon>Bacteria</taxon>
        <taxon>Pseudomonadati</taxon>
        <taxon>Pseudomonadota</taxon>
        <taxon>Alphaproteobacteria</taxon>
        <taxon>Rickettsiales</taxon>
        <taxon>Candidatus Midichloriaceae</taxon>
        <taxon>Candidatus Midichloria</taxon>
    </lineage>
</organism>
<evidence type="ECO:0000313" key="1">
    <source>
        <dbReference type="EMBL" id="AEI88921.1"/>
    </source>
</evidence>
<dbReference type="HOGENOM" id="CLU_2899235_0_0_5"/>
<proteinExistence type="predicted"/>
<accession>F7XW72</accession>
<dbReference type="Proteomes" id="UP000006639">
    <property type="component" value="Chromosome"/>
</dbReference>
<dbReference type="AlphaFoldDB" id="F7XW72"/>
<dbReference type="EMBL" id="CP002130">
    <property type="protein sequence ID" value="AEI88921.1"/>
    <property type="molecule type" value="Genomic_DNA"/>
</dbReference>
<evidence type="ECO:0000313" key="2">
    <source>
        <dbReference type="Proteomes" id="UP000006639"/>
    </source>
</evidence>
<sequence>MQPKPQDIGKNLWISIKRFMNNKAIADICHNLTDLINYYSDYFIKRGIGTWHAKPLYKQGLD</sequence>
<gene>
    <name evidence="1" type="ordered locus">midi_00622</name>
</gene>
<reference evidence="1 2" key="1">
    <citation type="journal article" date="2011" name="Mol. Biol. Evol.">
        <title>Phylogenomic evidence for the presence of a flagellum and cbb3 oxidase in the free-living mitochondrial ancestor.</title>
        <authorList>
            <person name="Sassera D."/>
            <person name="Lo N."/>
            <person name="Epis S."/>
            <person name="D'Auria G."/>
            <person name="Montagna M."/>
            <person name="Comandatore F."/>
            <person name="Horner D."/>
            <person name="Pereto J."/>
            <person name="Luciano A.M."/>
            <person name="Franciosi F."/>
            <person name="Ferri E."/>
            <person name="Crotti E."/>
            <person name="Bazzocchi C."/>
            <person name="Daffonchio D."/>
            <person name="Sacchi L."/>
            <person name="Moya A."/>
            <person name="Latorre A."/>
            <person name="Bandi C."/>
        </authorList>
    </citation>
    <scope>NUCLEOTIDE SEQUENCE [LARGE SCALE GENOMIC DNA]</scope>
    <source>
        <strain evidence="1 2">IricVA</strain>
    </source>
</reference>
<keyword evidence="2" id="KW-1185">Reference proteome</keyword>